<feature type="transmembrane region" description="Helical" evidence="9">
    <location>
        <begin position="471"/>
        <end position="493"/>
    </location>
</feature>
<feature type="transmembrane region" description="Helical" evidence="9">
    <location>
        <begin position="574"/>
        <end position="595"/>
    </location>
</feature>
<dbReference type="GO" id="GO:0005886">
    <property type="term" value="C:plasma membrane"/>
    <property type="evidence" value="ECO:0007669"/>
    <property type="project" value="TreeGrafter"/>
</dbReference>
<dbReference type="InterPro" id="IPR050321">
    <property type="entry name" value="Glycosyltr_2/OpgH_subfam"/>
</dbReference>
<evidence type="ECO:0000313" key="12">
    <source>
        <dbReference type="EMBL" id="SUP99796.1"/>
    </source>
</evidence>
<proteinExistence type="predicted"/>
<organism evidence="11">
    <name type="scientific">Yersinia ruckeri</name>
    <dbReference type="NCBI Taxonomy" id="29486"/>
    <lineage>
        <taxon>Bacteria</taxon>
        <taxon>Pseudomonadati</taxon>
        <taxon>Pseudomonadota</taxon>
        <taxon>Gammaproteobacteria</taxon>
        <taxon>Enterobacterales</taxon>
        <taxon>Yersiniaceae</taxon>
        <taxon>Yersinia</taxon>
    </lineage>
</organism>
<dbReference type="Proteomes" id="UP000255169">
    <property type="component" value="Unassembled WGS sequence"/>
</dbReference>
<protein>
    <submittedName>
        <fullName evidence="11">Cellulose synthase (UDP-forming)</fullName>
    </submittedName>
    <submittedName>
        <fullName evidence="12">Cellulose synthase catalytic subunit</fullName>
        <ecNumber evidence="11 12">2.4.1.12</ecNumber>
    </submittedName>
</protein>
<reference evidence="11" key="1">
    <citation type="journal article" date="2015" name="Genome Announc.">
        <title>Complete Genome Sequence of Yersinia ruckeri Strain CSF007-82, Etiologic Agent of Red Mouth Disease in Salmonid Fish.</title>
        <authorList>
            <person name="Nelson M.C."/>
            <person name="LaPatra S.E."/>
            <person name="Welch T.J."/>
            <person name="Graf J."/>
        </authorList>
    </citation>
    <scope>NUCLEOTIDE SEQUENCE</scope>
    <source>
        <strain evidence="11">CSF007-82</strain>
    </source>
</reference>
<reference evidence="12 13" key="2">
    <citation type="submission" date="2018-06" db="EMBL/GenBank/DDBJ databases">
        <authorList>
            <consortium name="Pathogen Informatics"/>
            <person name="Doyle S."/>
        </authorList>
    </citation>
    <scope>NUCLEOTIDE SEQUENCE [LARGE SCALE GENOMIC DNA]</scope>
    <source>
        <strain evidence="12 13">NCTC10476</strain>
    </source>
</reference>
<sequence length="608" mass="69684">MAFYFSSFENRKPPSPLKTHWVTEFLWQILAVAALILGANYIRWRWMNSLNYDALWYSIPLVIAETLAYIGSVLFTINLWKVRDVPVLPAPETIDDCIAPEDRDEKRPIKVDLFIATYNEDVELVRLSIRDALAVIYPFSLDYRIYVLDDGKRSEMEAVATEEGVNYLSRENNIGYKAGNLRHGLEMTDGDFIIICDADTRVFPTILTHTLGYFRDVDVAWVQTPQWFYDLPQGKRLPVWAKQKLGSTGYFIGKGIERLVGPLTVGHDPFFNDPQMFYDVILRRRNWANAAFCCGAASIHRREAIMQAALRRYVDNIEDEIEQYTNELIDGETKADLAQAMLPYVAHDTELMPYKFHVSEDIYTSIVLHGDPGRQWRSVMHPQIESKMLSPQDLLAWMIQRFKYAAGSMDIALHDRLFTSKRIKLSFIQKIMYGTTFWSYFACIWNTVFLIAPLIYLFTGIPPVSTYSSPFYLHFLPFMIISELAFMFGTWGISAWDGKSSFLALFSMNLRALDTVLRGEKIKFHVTPKERQQGNFLSLVKPQLAIIGLTLVGLIWGAIQIAEGNVKDPSGFVINIFWGAANIAAMIPMVLAALWQPEYTESTVQEEF</sequence>
<evidence type="ECO:0000256" key="6">
    <source>
        <dbReference type="ARBA" id="ARBA00022989"/>
    </source>
</evidence>
<feature type="transmembrane region" description="Helical" evidence="9">
    <location>
        <begin position="54"/>
        <end position="80"/>
    </location>
</feature>
<dbReference type="SUPFAM" id="SSF53448">
    <property type="entry name" value="Nucleotide-diphospho-sugar transferases"/>
    <property type="match status" value="1"/>
</dbReference>
<dbReference type="EMBL" id="UHJG01000001">
    <property type="protein sequence ID" value="SUP99796.1"/>
    <property type="molecule type" value="Genomic_DNA"/>
</dbReference>
<feature type="transmembrane region" description="Helical" evidence="9">
    <location>
        <begin position="25"/>
        <end position="42"/>
    </location>
</feature>
<dbReference type="Gene3D" id="3.90.550.10">
    <property type="entry name" value="Spore Coat Polysaccharide Biosynthesis Protein SpsA, Chain A"/>
    <property type="match status" value="1"/>
</dbReference>
<keyword evidence="7 9" id="KW-0472">Membrane</keyword>
<dbReference type="CDD" id="cd06421">
    <property type="entry name" value="CESA_CelA_like"/>
    <property type="match status" value="1"/>
</dbReference>
<dbReference type="AlphaFoldDB" id="A0A085U5L8"/>
<dbReference type="GeneID" id="66878801"/>
<evidence type="ECO:0000256" key="2">
    <source>
        <dbReference type="ARBA" id="ARBA00004881"/>
    </source>
</evidence>
<dbReference type="Pfam" id="PF00535">
    <property type="entry name" value="Glycos_transf_2"/>
    <property type="match status" value="1"/>
</dbReference>
<dbReference type="InterPro" id="IPR001173">
    <property type="entry name" value="Glyco_trans_2-like"/>
</dbReference>
<evidence type="ECO:0000256" key="7">
    <source>
        <dbReference type="ARBA" id="ARBA00023136"/>
    </source>
</evidence>
<dbReference type="EMBL" id="LN681231">
    <property type="protein sequence ID" value="CEK26831.1"/>
    <property type="molecule type" value="Genomic_DNA"/>
</dbReference>
<evidence type="ECO:0000256" key="4">
    <source>
        <dbReference type="ARBA" id="ARBA00022679"/>
    </source>
</evidence>
<comment type="pathway">
    <text evidence="2">Glycan metabolism.</text>
</comment>
<comment type="subcellular location">
    <subcellularLocation>
        <location evidence="1">Membrane</location>
        <topology evidence="1">Multi-pass membrane protein</topology>
    </subcellularLocation>
</comment>
<feature type="transmembrane region" description="Helical" evidence="9">
    <location>
        <begin position="437"/>
        <end position="459"/>
    </location>
</feature>
<dbReference type="GO" id="GO:0016760">
    <property type="term" value="F:cellulose synthase (UDP-forming) activity"/>
    <property type="evidence" value="ECO:0007669"/>
    <property type="project" value="UniProtKB-EC"/>
</dbReference>
<evidence type="ECO:0000256" key="1">
    <source>
        <dbReference type="ARBA" id="ARBA00004141"/>
    </source>
</evidence>
<keyword evidence="8" id="KW-0175">Coiled coil</keyword>
<evidence type="ECO:0000256" key="9">
    <source>
        <dbReference type="SAM" id="Phobius"/>
    </source>
</evidence>
<feature type="coiled-coil region" evidence="8">
    <location>
        <begin position="307"/>
        <end position="334"/>
    </location>
</feature>
<dbReference type="eggNOG" id="COG1215">
    <property type="taxonomic scope" value="Bacteria"/>
</dbReference>
<keyword evidence="6 9" id="KW-1133">Transmembrane helix</keyword>
<evidence type="ECO:0000259" key="10">
    <source>
        <dbReference type="Pfam" id="PF00535"/>
    </source>
</evidence>
<gene>
    <name evidence="12" type="primary">bcsA_1</name>
    <name evidence="11" type="ORF">CSF007_5320</name>
    <name evidence="12" type="ORF">NCTC10476_01048</name>
</gene>
<feature type="transmembrane region" description="Helical" evidence="9">
    <location>
        <begin position="544"/>
        <end position="562"/>
    </location>
</feature>
<dbReference type="InterPro" id="IPR029044">
    <property type="entry name" value="Nucleotide-diphossugar_trans"/>
</dbReference>
<evidence type="ECO:0000256" key="8">
    <source>
        <dbReference type="SAM" id="Coils"/>
    </source>
</evidence>
<name>A0A085U5L8_YERRU</name>
<dbReference type="RefSeq" id="WP_004720136.1">
    <property type="nucleotide sequence ID" value="NZ_CABIHR010000029.1"/>
</dbReference>
<dbReference type="PANTHER" id="PTHR43867">
    <property type="entry name" value="CELLULOSE SYNTHASE CATALYTIC SUBUNIT A [UDP-FORMING]"/>
    <property type="match status" value="1"/>
</dbReference>
<keyword evidence="4 11" id="KW-0808">Transferase</keyword>
<keyword evidence="13" id="KW-1185">Reference proteome</keyword>
<dbReference type="OrthoDB" id="9806824at2"/>
<evidence type="ECO:0000313" key="13">
    <source>
        <dbReference type="Proteomes" id="UP000255169"/>
    </source>
</evidence>
<dbReference type="EC" id="2.4.1.12" evidence="11 12"/>
<dbReference type="PANTHER" id="PTHR43867:SF2">
    <property type="entry name" value="CELLULOSE SYNTHASE CATALYTIC SUBUNIT A [UDP-FORMING]"/>
    <property type="match status" value="1"/>
</dbReference>
<accession>A0A085U5L8</accession>
<evidence type="ECO:0000313" key="11">
    <source>
        <dbReference type="EMBL" id="CEK26831.1"/>
    </source>
</evidence>
<evidence type="ECO:0000256" key="5">
    <source>
        <dbReference type="ARBA" id="ARBA00022692"/>
    </source>
</evidence>
<dbReference type="STRING" id="29486.UGYR_15035"/>
<dbReference type="PATRIC" id="fig|29486.44.peg.2439"/>
<feature type="domain" description="Glycosyltransferase 2-like" evidence="10">
    <location>
        <begin position="114"/>
        <end position="260"/>
    </location>
</feature>
<keyword evidence="5 9" id="KW-0812">Transmembrane</keyword>
<keyword evidence="3 11" id="KW-0328">Glycosyltransferase</keyword>
<evidence type="ECO:0000256" key="3">
    <source>
        <dbReference type="ARBA" id="ARBA00022676"/>
    </source>
</evidence>